<dbReference type="Pfam" id="PF02653">
    <property type="entry name" value="BPD_transp_2"/>
    <property type="match status" value="1"/>
</dbReference>
<evidence type="ECO:0000256" key="3">
    <source>
        <dbReference type="ARBA" id="ARBA00022692"/>
    </source>
</evidence>
<evidence type="ECO:0000256" key="1">
    <source>
        <dbReference type="ARBA" id="ARBA00004651"/>
    </source>
</evidence>
<dbReference type="RefSeq" id="WP_012874540.1">
    <property type="nucleotide sequence ID" value="NC_013525.1"/>
</dbReference>
<keyword evidence="4 7" id="KW-1133">Transmembrane helix</keyword>
<dbReference type="EMBL" id="CP001825">
    <property type="protein sequence ID" value="ACZ41505.1"/>
    <property type="molecule type" value="Genomic_DNA"/>
</dbReference>
<feature type="transmembrane region" description="Helical" evidence="7">
    <location>
        <begin position="249"/>
        <end position="272"/>
    </location>
</feature>
<protein>
    <submittedName>
        <fullName evidence="8">Inner-membrane translocator</fullName>
    </submittedName>
</protein>
<evidence type="ECO:0000256" key="4">
    <source>
        <dbReference type="ARBA" id="ARBA00022989"/>
    </source>
</evidence>
<dbReference type="InterPro" id="IPR043428">
    <property type="entry name" value="LivM-like"/>
</dbReference>
<feature type="transmembrane region" description="Helical" evidence="7">
    <location>
        <begin position="148"/>
        <end position="167"/>
    </location>
</feature>
<dbReference type="eggNOG" id="COG4177">
    <property type="taxonomic scope" value="Bacteria"/>
</dbReference>
<feature type="transmembrane region" description="Helical" evidence="7">
    <location>
        <begin position="81"/>
        <end position="99"/>
    </location>
</feature>
<keyword evidence="3 7" id="KW-0812">Transmembrane</keyword>
<keyword evidence="5 7" id="KW-0472">Membrane</keyword>
<dbReference type="PANTHER" id="PTHR30482:SF10">
    <property type="entry name" value="HIGH-AFFINITY BRANCHED-CHAIN AMINO ACID TRANSPORT PROTEIN BRAE"/>
    <property type="match status" value="1"/>
</dbReference>
<accession>D1CEZ9</accession>
<dbReference type="CDD" id="cd06581">
    <property type="entry name" value="TM_PBP1_LivM_like"/>
    <property type="match status" value="1"/>
</dbReference>
<keyword evidence="9" id="KW-1185">Reference proteome</keyword>
<name>D1CEZ9_THET1</name>
<gene>
    <name evidence="8" type="ordered locus">Tter_0587</name>
</gene>
<dbReference type="GO" id="GO:0015658">
    <property type="term" value="F:branched-chain amino acid transmembrane transporter activity"/>
    <property type="evidence" value="ECO:0007669"/>
    <property type="project" value="InterPro"/>
</dbReference>
<feature type="region of interest" description="Disordered" evidence="6">
    <location>
        <begin position="375"/>
        <end position="398"/>
    </location>
</feature>
<feature type="transmembrane region" description="Helical" evidence="7">
    <location>
        <begin position="21"/>
        <end position="39"/>
    </location>
</feature>
<evidence type="ECO:0000256" key="5">
    <source>
        <dbReference type="ARBA" id="ARBA00023136"/>
    </source>
</evidence>
<dbReference type="OrthoDB" id="9804361at2"/>
<dbReference type="KEGG" id="ttr:Tter_0587"/>
<dbReference type="PANTHER" id="PTHR30482">
    <property type="entry name" value="HIGH-AFFINITY BRANCHED-CHAIN AMINO ACID TRANSPORT SYSTEM PERMEASE"/>
    <property type="match status" value="1"/>
</dbReference>
<feature type="transmembrane region" description="Helical" evidence="7">
    <location>
        <begin position="119"/>
        <end position="139"/>
    </location>
</feature>
<dbReference type="STRING" id="525904.Tter_0587"/>
<evidence type="ECO:0000313" key="8">
    <source>
        <dbReference type="EMBL" id="ACZ41505.1"/>
    </source>
</evidence>
<evidence type="ECO:0000313" key="9">
    <source>
        <dbReference type="Proteomes" id="UP000000323"/>
    </source>
</evidence>
<proteinExistence type="predicted"/>
<evidence type="ECO:0000256" key="7">
    <source>
        <dbReference type="SAM" id="Phobius"/>
    </source>
</evidence>
<feature type="transmembrane region" description="Helical" evidence="7">
    <location>
        <begin position="198"/>
        <end position="215"/>
    </location>
</feature>
<dbReference type="AlphaFoldDB" id="D1CEZ9"/>
<feature type="transmembrane region" description="Helical" evidence="7">
    <location>
        <begin position="284"/>
        <end position="311"/>
    </location>
</feature>
<dbReference type="InterPro" id="IPR001851">
    <property type="entry name" value="ABC_transp_permease"/>
</dbReference>
<reference evidence="9" key="1">
    <citation type="journal article" date="2010" name="Stand. Genomic Sci.">
        <title>Complete genome sequence of 'Thermobaculum terrenum' type strain (YNP1).</title>
        <authorList>
            <person name="Kiss H."/>
            <person name="Cleland D."/>
            <person name="Lapidus A."/>
            <person name="Lucas S."/>
            <person name="Glavina Del Rio T."/>
            <person name="Nolan M."/>
            <person name="Tice H."/>
            <person name="Han C."/>
            <person name="Goodwin L."/>
            <person name="Pitluck S."/>
            <person name="Liolios K."/>
            <person name="Ivanova N."/>
            <person name="Mavromatis K."/>
            <person name="Ovchinnikova G."/>
            <person name="Pati A."/>
            <person name="Chen A."/>
            <person name="Palaniappan K."/>
            <person name="Land M."/>
            <person name="Hauser L."/>
            <person name="Chang Y."/>
            <person name="Jeffries C."/>
            <person name="Lu M."/>
            <person name="Brettin T."/>
            <person name="Detter J."/>
            <person name="Goker M."/>
            <person name="Tindall B."/>
            <person name="Beck B."/>
            <person name="McDermott T."/>
            <person name="Woyke T."/>
            <person name="Bristow J."/>
            <person name="Eisen J."/>
            <person name="Markowitz V."/>
            <person name="Hugenholtz P."/>
            <person name="Kyrpides N."/>
            <person name="Klenk H."/>
            <person name="Cheng J."/>
        </authorList>
    </citation>
    <scope>NUCLEOTIDE SEQUENCE [LARGE SCALE GENOMIC DNA]</scope>
    <source>
        <strain evidence="9">ATCC BAA-798 / YNP1</strain>
    </source>
</reference>
<dbReference type="GO" id="GO:0005886">
    <property type="term" value="C:plasma membrane"/>
    <property type="evidence" value="ECO:0007669"/>
    <property type="project" value="UniProtKB-SubCell"/>
</dbReference>
<dbReference type="Proteomes" id="UP000000323">
    <property type="component" value="Chromosome 1"/>
</dbReference>
<keyword evidence="2" id="KW-1003">Cell membrane</keyword>
<evidence type="ECO:0000256" key="2">
    <source>
        <dbReference type="ARBA" id="ARBA00022475"/>
    </source>
</evidence>
<sequence>MASWVSKQINSLRENYRKDKVNTVTATIVILAALTWPWVVDPLMRLVLHFSMIDQMFPIIAYILLALGLNIVVGYAGLLDLGYAAFFAIGAYTIAILTSPRSPVAQFLSSNMPFLHVNFWFSLILAFFITAICGVILGAPTLRLRGDYLAIVTLGFGEIVPVIFLNAHSITYGEQGLNAIDQPVIFGFRLGSGPQSTIAWYYLLIAIGAILIFIARRLRDSRIGRAWMAMREDEIAATSMGIDLVRTKLLAFAMGASFSGFVGVMFASRYSFAAPSQFEFSTSVLLLCMVILGGMGNIWGVIVGGFLLGLFDRVLADKISEWGQTLGERTNWSFLLNLDLTKYRYLIFGLTLVIMMLLRPEGILPSAERMAELHEDEEAPEQLYDVRSETHSTGGARS</sequence>
<comment type="subcellular location">
    <subcellularLocation>
        <location evidence="1">Cell membrane</location>
        <topology evidence="1">Multi-pass membrane protein</topology>
    </subcellularLocation>
</comment>
<evidence type="ECO:0000256" key="6">
    <source>
        <dbReference type="SAM" id="MobiDB-lite"/>
    </source>
</evidence>
<feature type="transmembrane region" description="Helical" evidence="7">
    <location>
        <begin position="59"/>
        <end position="76"/>
    </location>
</feature>
<organism evidence="8 9">
    <name type="scientific">Thermobaculum terrenum (strain ATCC BAA-798 / CCMEE 7001 / YNP1)</name>
    <dbReference type="NCBI Taxonomy" id="525904"/>
    <lineage>
        <taxon>Bacteria</taxon>
        <taxon>Bacillati</taxon>
        <taxon>Chloroflexota</taxon>
        <taxon>Chloroflexia</taxon>
        <taxon>Candidatus Thermobaculales</taxon>
        <taxon>Candidatus Thermobaculaceae</taxon>
        <taxon>Thermobaculum</taxon>
    </lineage>
</organism>
<dbReference type="HOGENOM" id="CLU_031365_1_1_0"/>